<feature type="transmembrane region" description="Helical" evidence="6">
    <location>
        <begin position="215"/>
        <end position="236"/>
    </location>
</feature>
<name>A0ABN6HTY2_9FLAO</name>
<evidence type="ECO:0000256" key="6">
    <source>
        <dbReference type="SAM" id="Phobius"/>
    </source>
</evidence>
<gene>
    <name evidence="7" type="ORF">KK2020170_08460</name>
</gene>
<evidence type="ECO:0000313" key="8">
    <source>
        <dbReference type="Proteomes" id="UP000825258"/>
    </source>
</evidence>
<proteinExistence type="predicted"/>
<dbReference type="InterPro" id="IPR022791">
    <property type="entry name" value="L-PG_synthase/AglD"/>
</dbReference>
<dbReference type="EMBL" id="AP024749">
    <property type="protein sequence ID" value="BCY27978.1"/>
    <property type="molecule type" value="Genomic_DNA"/>
</dbReference>
<feature type="transmembrane region" description="Helical" evidence="6">
    <location>
        <begin position="242"/>
        <end position="261"/>
    </location>
</feature>
<keyword evidence="5 6" id="KW-0472">Membrane</keyword>
<keyword evidence="8" id="KW-1185">Reference proteome</keyword>
<dbReference type="PANTHER" id="PTHR39087:SF2">
    <property type="entry name" value="UPF0104 MEMBRANE PROTEIN MJ1595"/>
    <property type="match status" value="1"/>
</dbReference>
<evidence type="ECO:0000256" key="5">
    <source>
        <dbReference type="ARBA" id="ARBA00023136"/>
    </source>
</evidence>
<keyword evidence="2" id="KW-1003">Cell membrane</keyword>
<accession>A0ABN6HTY2</accession>
<evidence type="ECO:0000256" key="1">
    <source>
        <dbReference type="ARBA" id="ARBA00004651"/>
    </source>
</evidence>
<feature type="transmembrane region" description="Helical" evidence="6">
    <location>
        <begin position="7"/>
        <end position="26"/>
    </location>
</feature>
<dbReference type="NCBIfam" id="TIGR00374">
    <property type="entry name" value="flippase-like domain"/>
    <property type="match status" value="1"/>
</dbReference>
<feature type="transmembrane region" description="Helical" evidence="6">
    <location>
        <begin position="162"/>
        <end position="183"/>
    </location>
</feature>
<evidence type="ECO:0000256" key="4">
    <source>
        <dbReference type="ARBA" id="ARBA00022989"/>
    </source>
</evidence>
<comment type="subcellular location">
    <subcellularLocation>
        <location evidence="1">Cell membrane</location>
        <topology evidence="1">Multi-pass membrane protein</topology>
    </subcellularLocation>
</comment>
<reference evidence="7 8" key="1">
    <citation type="submission" date="2021-06" db="EMBL/GenBank/DDBJ databases">
        <title>Whole genome sequences of Flavobacterium sp. KK2020170 and assembly.</title>
        <authorList>
            <person name="Kitahara K."/>
            <person name="Miyoshi S."/>
            <person name="Uesaka K."/>
        </authorList>
    </citation>
    <scope>NUCLEOTIDE SEQUENCE [LARGE SCALE GENOMIC DNA]</scope>
    <source>
        <strain evidence="7 8">KK2020170</strain>
    </source>
</reference>
<organism evidence="7 8">
    <name type="scientific">Flavobacterium okayamense</name>
    <dbReference type="NCBI Taxonomy" id="2830782"/>
    <lineage>
        <taxon>Bacteria</taxon>
        <taxon>Pseudomonadati</taxon>
        <taxon>Bacteroidota</taxon>
        <taxon>Flavobacteriia</taxon>
        <taxon>Flavobacteriales</taxon>
        <taxon>Flavobacteriaceae</taxon>
        <taxon>Flavobacterium</taxon>
    </lineage>
</organism>
<keyword evidence="4 6" id="KW-1133">Transmembrane helix</keyword>
<dbReference type="Pfam" id="PF03706">
    <property type="entry name" value="LPG_synthase_TM"/>
    <property type="match status" value="1"/>
</dbReference>
<feature type="transmembrane region" description="Helical" evidence="6">
    <location>
        <begin position="46"/>
        <end position="65"/>
    </location>
</feature>
<evidence type="ECO:0000256" key="3">
    <source>
        <dbReference type="ARBA" id="ARBA00022692"/>
    </source>
</evidence>
<dbReference type="PANTHER" id="PTHR39087">
    <property type="entry name" value="UPF0104 MEMBRANE PROTEIN MJ1595"/>
    <property type="match status" value="1"/>
</dbReference>
<evidence type="ECO:0000313" key="7">
    <source>
        <dbReference type="EMBL" id="BCY27978.1"/>
    </source>
</evidence>
<dbReference type="Proteomes" id="UP000825258">
    <property type="component" value="Chromosome"/>
</dbReference>
<protein>
    <submittedName>
        <fullName evidence="7">Membrane protein</fullName>
    </submittedName>
</protein>
<sequence length="321" mass="36290">MNKKLKNTLSIALPILLGVFLIIYTYNSFTGEQLDKMKSYFVNANYFFVGLSGILAFLGYILRAYRWRYTLEYIGHPSDFKFNLTVISIAYFLNLTIPRSGEISRAAILTQYKEVPFDKGFGTIIAERIVDFIILILFILTAVILEFSTLKSFLLEYIPVKTLIIIAVLGLFSGILGLYLLLYSKIPFILKIKEKISGLSQGILSVFKMPNKTPFLIQTILIWFTYILMFYSVIYALDETRIISFGAVIVAFVIGSLTIAFTNGGFGFFPVLIAKILLLYNIPEEAGNAFGWIVWTSQLIVTIFFGGLAFLILPTFTKKSN</sequence>
<feature type="transmembrane region" description="Helical" evidence="6">
    <location>
        <begin position="129"/>
        <end position="150"/>
    </location>
</feature>
<feature type="transmembrane region" description="Helical" evidence="6">
    <location>
        <begin position="289"/>
        <end position="313"/>
    </location>
</feature>
<keyword evidence="3 6" id="KW-0812">Transmembrane</keyword>
<evidence type="ECO:0000256" key="2">
    <source>
        <dbReference type="ARBA" id="ARBA00022475"/>
    </source>
</evidence>
<dbReference type="RefSeq" id="WP_221259578.1">
    <property type="nucleotide sequence ID" value="NZ_AP024749.1"/>
</dbReference>